<dbReference type="FunFam" id="3.40.710.10:FF:000026">
    <property type="entry name" value="Penicillin-binding protein 1"/>
    <property type="match status" value="1"/>
</dbReference>
<evidence type="ECO:0000259" key="9">
    <source>
        <dbReference type="PROSITE" id="PS51178"/>
    </source>
</evidence>
<evidence type="ECO:0000256" key="1">
    <source>
        <dbReference type="ARBA" id="ARBA00004370"/>
    </source>
</evidence>
<organism evidence="10 11">
    <name type="scientific">Bacillus benzoevorans</name>
    <dbReference type="NCBI Taxonomy" id="1456"/>
    <lineage>
        <taxon>Bacteria</taxon>
        <taxon>Bacillati</taxon>
        <taxon>Bacillota</taxon>
        <taxon>Bacilli</taxon>
        <taxon>Bacillales</taxon>
        <taxon>Bacillaceae</taxon>
        <taxon>Bacillus</taxon>
    </lineage>
</organism>
<dbReference type="Pfam" id="PF00905">
    <property type="entry name" value="Transpeptidase"/>
    <property type="match status" value="1"/>
</dbReference>
<feature type="domain" description="PASTA" evidence="9">
    <location>
        <begin position="663"/>
        <end position="717"/>
    </location>
</feature>
<keyword evidence="5 8" id="KW-0472">Membrane</keyword>
<dbReference type="GO" id="GO:0009002">
    <property type="term" value="F:serine-type D-Ala-D-Ala carboxypeptidase activity"/>
    <property type="evidence" value="ECO:0007669"/>
    <property type="project" value="UniProtKB-EC"/>
</dbReference>
<accession>A0A7X0HN22</accession>
<keyword evidence="8" id="KW-1133">Transmembrane helix</keyword>
<dbReference type="InterPro" id="IPR005311">
    <property type="entry name" value="PBP_dimer"/>
</dbReference>
<dbReference type="Pfam" id="PF03717">
    <property type="entry name" value="PBP_dimer"/>
    <property type="match status" value="1"/>
</dbReference>
<feature type="transmembrane region" description="Helical" evidence="8">
    <location>
        <begin position="12"/>
        <end position="32"/>
    </location>
</feature>
<dbReference type="CDD" id="cd06575">
    <property type="entry name" value="PASTA_Pbp2x-like_2"/>
    <property type="match status" value="1"/>
</dbReference>
<dbReference type="Gene3D" id="3.40.710.10">
    <property type="entry name" value="DD-peptidase/beta-lactamase superfamily"/>
    <property type="match status" value="1"/>
</dbReference>
<keyword evidence="11" id="KW-1185">Reference proteome</keyword>
<dbReference type="RefSeq" id="WP_184521982.1">
    <property type="nucleotide sequence ID" value="NZ_JACHGK010000001.1"/>
</dbReference>
<dbReference type="InterPro" id="IPR012338">
    <property type="entry name" value="Beta-lactam/transpept-like"/>
</dbReference>
<comment type="caution">
    <text evidence="10">The sequence shown here is derived from an EMBL/GenBank/DDBJ whole genome shotgun (WGS) entry which is preliminary data.</text>
</comment>
<dbReference type="GO" id="GO:0008658">
    <property type="term" value="F:penicillin binding"/>
    <property type="evidence" value="ECO:0007669"/>
    <property type="project" value="InterPro"/>
</dbReference>
<dbReference type="EC" id="3.4.16.4" evidence="4"/>
<dbReference type="GO" id="GO:0009252">
    <property type="term" value="P:peptidoglycan biosynthetic process"/>
    <property type="evidence" value="ECO:0007669"/>
    <property type="project" value="UniProtKB-UniPathway"/>
</dbReference>
<dbReference type="SMART" id="SM00740">
    <property type="entry name" value="PASTA"/>
    <property type="match status" value="2"/>
</dbReference>
<evidence type="ECO:0000313" key="11">
    <source>
        <dbReference type="Proteomes" id="UP000531594"/>
    </source>
</evidence>
<dbReference type="EMBL" id="JACHGK010000001">
    <property type="protein sequence ID" value="MBB6443739.1"/>
    <property type="molecule type" value="Genomic_DNA"/>
</dbReference>
<comment type="catalytic activity">
    <reaction evidence="6">
        <text>Preferential cleavage: (Ac)2-L-Lys-D-Ala-|-D-Ala. Also transpeptidation of peptidyl-alanyl moieties that are N-acyl substituents of D-alanine.</text>
        <dbReference type="EC" id="3.4.16.4"/>
    </reaction>
</comment>
<evidence type="ECO:0000256" key="6">
    <source>
        <dbReference type="ARBA" id="ARBA00034000"/>
    </source>
</evidence>
<name>A0A7X0HN22_9BACI</name>
<dbReference type="InterPro" id="IPR036138">
    <property type="entry name" value="PBP_dimer_sf"/>
</dbReference>
<feature type="domain" description="PASTA" evidence="9">
    <location>
        <begin position="598"/>
        <end position="660"/>
    </location>
</feature>
<dbReference type="PROSITE" id="PS51178">
    <property type="entry name" value="PASTA"/>
    <property type="match status" value="2"/>
</dbReference>
<dbReference type="InterPro" id="IPR001460">
    <property type="entry name" value="PCN-bd_Tpept"/>
</dbReference>
<protein>
    <recommendedName>
        <fullName evidence="4">serine-type D-Ala-D-Ala carboxypeptidase</fullName>
        <ecNumber evidence="4">3.4.16.4</ecNumber>
    </recommendedName>
</protein>
<dbReference type="CDD" id="cd06576">
    <property type="entry name" value="PASTA_Pbp2x-like_1"/>
    <property type="match status" value="1"/>
</dbReference>
<keyword evidence="8" id="KW-0812">Transmembrane</keyword>
<proteinExistence type="inferred from homology"/>
<dbReference type="PANTHER" id="PTHR30627">
    <property type="entry name" value="PEPTIDOGLYCAN D,D-TRANSPEPTIDASE"/>
    <property type="match status" value="1"/>
</dbReference>
<dbReference type="Gene3D" id="3.90.1310.10">
    <property type="entry name" value="Penicillin-binding protein 2a (Domain 2)"/>
    <property type="match status" value="1"/>
</dbReference>
<dbReference type="SUPFAM" id="SSF56601">
    <property type="entry name" value="beta-lactamase/transpeptidase-like"/>
    <property type="match status" value="1"/>
</dbReference>
<comment type="subcellular location">
    <subcellularLocation>
        <location evidence="1">Membrane</location>
    </subcellularLocation>
</comment>
<gene>
    <name evidence="10" type="ORF">HNR53_000327</name>
</gene>
<dbReference type="Gene3D" id="3.30.70.2110">
    <property type="match status" value="1"/>
</dbReference>
<evidence type="ECO:0000313" key="10">
    <source>
        <dbReference type="EMBL" id="MBB6443739.1"/>
    </source>
</evidence>
<evidence type="ECO:0000256" key="3">
    <source>
        <dbReference type="ARBA" id="ARBA00007171"/>
    </source>
</evidence>
<dbReference type="UniPathway" id="UPA00219"/>
<dbReference type="InterPro" id="IPR005543">
    <property type="entry name" value="PASTA_dom"/>
</dbReference>
<evidence type="ECO:0000256" key="4">
    <source>
        <dbReference type="ARBA" id="ARBA00012448"/>
    </source>
</evidence>
<evidence type="ECO:0000256" key="5">
    <source>
        <dbReference type="ARBA" id="ARBA00023136"/>
    </source>
</evidence>
<dbReference type="GO" id="GO:0071555">
    <property type="term" value="P:cell wall organization"/>
    <property type="evidence" value="ECO:0007669"/>
    <property type="project" value="TreeGrafter"/>
</dbReference>
<dbReference type="SUPFAM" id="SSF54184">
    <property type="entry name" value="Penicillin-binding protein 2x (pbp-2x), c-terminal domain"/>
    <property type="match status" value="2"/>
</dbReference>
<evidence type="ECO:0000256" key="7">
    <source>
        <dbReference type="SAM" id="MobiDB-lite"/>
    </source>
</evidence>
<dbReference type="PANTHER" id="PTHR30627:SF26">
    <property type="entry name" value="PENICILLIN-BINDING PROTEIN 2B"/>
    <property type="match status" value="1"/>
</dbReference>
<reference evidence="10 11" key="1">
    <citation type="submission" date="2020-08" db="EMBL/GenBank/DDBJ databases">
        <title>Genomic Encyclopedia of Type Strains, Phase IV (KMG-IV): sequencing the most valuable type-strain genomes for metagenomic binning, comparative biology and taxonomic classification.</title>
        <authorList>
            <person name="Goeker M."/>
        </authorList>
    </citation>
    <scope>NUCLEOTIDE SEQUENCE [LARGE SCALE GENOMIC DNA]</scope>
    <source>
        <strain evidence="10 11">DSM 5391</strain>
    </source>
</reference>
<evidence type="ECO:0000256" key="2">
    <source>
        <dbReference type="ARBA" id="ARBA00004752"/>
    </source>
</evidence>
<evidence type="ECO:0000256" key="8">
    <source>
        <dbReference type="SAM" id="Phobius"/>
    </source>
</evidence>
<dbReference type="SUPFAM" id="SSF56519">
    <property type="entry name" value="Penicillin binding protein dimerisation domain"/>
    <property type="match status" value="1"/>
</dbReference>
<dbReference type="AlphaFoldDB" id="A0A7X0HN22"/>
<dbReference type="Proteomes" id="UP000531594">
    <property type="component" value="Unassembled WGS sequence"/>
</dbReference>
<comment type="similarity">
    <text evidence="3">Belongs to the transpeptidase family.</text>
</comment>
<comment type="pathway">
    <text evidence="2">Cell wall biogenesis; peptidoglycan biosynthesis.</text>
</comment>
<dbReference type="Pfam" id="PF03793">
    <property type="entry name" value="PASTA"/>
    <property type="match status" value="2"/>
</dbReference>
<sequence length="742" mass="81227">MIKKQRNINFGAALLFVIFCLLFFVLFFRFIYIQATGTVEGQVLAEKAENKYTGATTIEAKRGTIYDRNGEVIAEDKSSYSLIAILRKTMTTDKNDPQHVVDAEKTARELAKYIDLKESTILKIIRDGQKDDRFQVEFGSAGRDLTVETKKKIEKLKLPGVSFTRNMKRFYPNGIFASHVVGFTETKEAKNHQTVTTGKLGIEKLLNDELTGKNGAFQYESDVWGYLLPNGEEQITPAQDGKNVYLTIDRKIQILLEDAMNKANKEFSPKKIIGIVADAKTGEILAMSQRPTFDPETRAGIEKSWYNEAVETSFEPGSTMKIFTLAAAVEEGVFNPNETYQSGRYVVDPRSKAVPDHNGGRGWGTITFLEGVQRSSNVAFAKLANEKIGFDKFREYISLFGLDKPTGIDLPNETGGKIAYHYAIEKATTAFGQGTAITPIQQVQAATAVANKGQIMQTHVVDRIEDPKTGATIKKSEPKVVGTPISESTAKQVRDYLETVVTAENGTGHNYAIEGYPVAGKTGTAQIPGKGGYLSGSGNYIYSFLGMAPKDDPKLIVYVAVQQPNLEKNPDGSVPVANIFKSVMKNSLQYLQIEPSDQKPIEAVTLPKVTDLAVTEAEEKLAVLGLKPIVLGNGTRIMKQIPAANETLLPGERVILKTDGKLTAPDMTGWSFRDVMKVAELAKMKLNSTGSGYVSKQNVVSGAALKAGEHLIVELQNPSAAAAKSNDEAEETEGIEMKVKDQ</sequence>
<dbReference type="Gene3D" id="2.20.70.70">
    <property type="match status" value="1"/>
</dbReference>
<feature type="region of interest" description="Disordered" evidence="7">
    <location>
        <begin position="719"/>
        <end position="742"/>
    </location>
</feature>
<dbReference type="GO" id="GO:0005886">
    <property type="term" value="C:plasma membrane"/>
    <property type="evidence" value="ECO:0007669"/>
    <property type="project" value="TreeGrafter"/>
</dbReference>
<dbReference type="InterPro" id="IPR050515">
    <property type="entry name" value="Beta-lactam/transpept"/>
</dbReference>